<dbReference type="PANTHER" id="PTHR43802:SF1">
    <property type="entry name" value="IP11341P-RELATED"/>
    <property type="match status" value="1"/>
</dbReference>
<dbReference type="Gene3D" id="1.10.287.2460">
    <property type="match status" value="1"/>
</dbReference>
<dbReference type="GO" id="GO:0016853">
    <property type="term" value="F:isomerase activity"/>
    <property type="evidence" value="ECO:0007669"/>
    <property type="project" value="UniProtKB-KW"/>
</dbReference>
<dbReference type="InterPro" id="IPR001753">
    <property type="entry name" value="Enoyl-CoA_hydra/iso"/>
</dbReference>
<proteinExistence type="inferred from homology"/>
<organism evidence="3 4">
    <name type="scientific">Melghirimyces profundicolus</name>
    <dbReference type="NCBI Taxonomy" id="1242148"/>
    <lineage>
        <taxon>Bacteria</taxon>
        <taxon>Bacillati</taxon>
        <taxon>Bacillota</taxon>
        <taxon>Bacilli</taxon>
        <taxon>Bacillales</taxon>
        <taxon>Thermoactinomycetaceae</taxon>
        <taxon>Melghirimyces</taxon>
    </lineage>
</organism>
<dbReference type="Proteomes" id="UP000244240">
    <property type="component" value="Unassembled WGS sequence"/>
</dbReference>
<comment type="caution">
    <text evidence="3">The sequence shown here is derived from an EMBL/GenBank/DDBJ whole genome shotgun (WGS) entry which is preliminary data.</text>
</comment>
<dbReference type="EMBL" id="QBKR01000044">
    <property type="protein sequence ID" value="PTX48723.1"/>
    <property type="molecule type" value="Genomic_DNA"/>
</dbReference>
<accession>A0A2T6AY25</accession>
<dbReference type="SUPFAM" id="SSF52096">
    <property type="entry name" value="ClpP/crotonase"/>
    <property type="match status" value="1"/>
</dbReference>
<evidence type="ECO:0000256" key="1">
    <source>
        <dbReference type="ARBA" id="ARBA00005254"/>
    </source>
</evidence>
<name>A0A2T6AY25_9BACL</name>
<evidence type="ECO:0000313" key="3">
    <source>
        <dbReference type="EMBL" id="PTX48723.1"/>
    </source>
</evidence>
<gene>
    <name evidence="3" type="ORF">C8P63_14415</name>
</gene>
<evidence type="ECO:0000313" key="4">
    <source>
        <dbReference type="Proteomes" id="UP000244240"/>
    </source>
</evidence>
<sequence length="148" mass="16616">MEMAAWCDIRIASTRAEFGCLERRWNVPLVDGGTQRLPRILGWGRAMDLVLTGRRIDAQTALEWGLITELTEPEALLPRAKALAAQMAAYPQGSLRTDKQAMMRGWGSTLEEGLRVECQLGMPHVNSTETEEGLTRFQRRKKKEESSG</sequence>
<reference evidence="3 4" key="1">
    <citation type="submission" date="2018-04" db="EMBL/GenBank/DDBJ databases">
        <title>Genomic Encyclopedia of Archaeal and Bacterial Type Strains, Phase II (KMG-II): from individual species to whole genera.</title>
        <authorList>
            <person name="Goeker M."/>
        </authorList>
    </citation>
    <scope>NUCLEOTIDE SEQUENCE [LARGE SCALE GENOMIC DNA]</scope>
    <source>
        <strain evidence="3 4">DSM 45787</strain>
    </source>
</reference>
<protein>
    <submittedName>
        <fullName evidence="3">Enoyl-CoA hydratase/isomerase-like protein</fullName>
    </submittedName>
</protein>
<keyword evidence="3" id="KW-0413">Isomerase</keyword>
<keyword evidence="4" id="KW-1185">Reference proteome</keyword>
<comment type="similarity">
    <text evidence="1">Belongs to the enoyl-CoA hydratase/isomerase family.</text>
</comment>
<dbReference type="AlphaFoldDB" id="A0A2T6AY25"/>
<dbReference type="CDD" id="cd06558">
    <property type="entry name" value="crotonase-like"/>
    <property type="match status" value="1"/>
</dbReference>
<feature type="region of interest" description="Disordered" evidence="2">
    <location>
        <begin position="126"/>
        <end position="148"/>
    </location>
</feature>
<evidence type="ECO:0000256" key="2">
    <source>
        <dbReference type="SAM" id="MobiDB-lite"/>
    </source>
</evidence>
<dbReference type="Gene3D" id="3.90.226.10">
    <property type="entry name" value="2-enoyl-CoA Hydratase, Chain A, domain 1"/>
    <property type="match status" value="1"/>
</dbReference>
<dbReference type="PANTHER" id="PTHR43802">
    <property type="entry name" value="ENOYL-COA HYDRATASE"/>
    <property type="match status" value="1"/>
</dbReference>
<dbReference type="InterPro" id="IPR029045">
    <property type="entry name" value="ClpP/crotonase-like_dom_sf"/>
</dbReference>
<dbReference type="Pfam" id="PF00378">
    <property type="entry name" value="ECH_1"/>
    <property type="match status" value="1"/>
</dbReference>